<feature type="transmembrane region" description="Helical" evidence="2">
    <location>
        <begin position="419"/>
        <end position="439"/>
    </location>
</feature>
<dbReference type="STRING" id="1123491.SAMN02745782_01963"/>
<keyword evidence="3" id="KW-0732">Signal</keyword>
<keyword evidence="2" id="KW-0812">Transmembrane</keyword>
<feature type="signal peptide" evidence="3">
    <location>
        <begin position="1"/>
        <end position="26"/>
    </location>
</feature>
<sequence>MMKLLQFRLVPWLMLLLSSLSFSVHAATLSATVSKNKVAKNEVFQLRIVSDRPSTSDAINFHQLENDFFISRPSFASSVNIVNGKRSQHSEWTLSIAANRVGMITIPSFELDGQKTQPIAIQVTADEQAPDTEQLIEMHSTLSRDTLYPQESAQLHTRLLIKTDVRRLQNPQLVPPSVEGMTLTPTREPKQYQTIIDGIEVTVLEQDFRLTAEKAGQFQLTEAKFQGSLIYSHRYDNGTRVIPFTTTPRIYSITVEEKPADYQGTWLPTAQLTLMEQWQDSQGTPIDHSPYSMKVGEAINREITMQVTGLSPEQLPQLTLTYPEAVRVYEEKPQITTQDNGDAVMMVKHVLIPRRSGDISLPKVTLNWWNTDTKQQQSSQTSGLTLIVTADDHEEVAPLPTNITPPSPRSVEIVKDAGWWPYFTLFFALLWLITALLVWRQRTSAINTMNEAHTTPPQRSQWQQLQQALEQKDGIAISHAVTLWMESLVLNQEERRQLEQALNQFNAQLYSANAQTANLNELKQRISLIHQQHSKPKNQRNHPLAKL</sequence>
<dbReference type="Pfam" id="PF13584">
    <property type="entry name" value="BatD"/>
    <property type="match status" value="1"/>
</dbReference>
<evidence type="ECO:0000256" key="2">
    <source>
        <dbReference type="SAM" id="Phobius"/>
    </source>
</evidence>
<dbReference type="InterPro" id="IPR025738">
    <property type="entry name" value="BatD"/>
</dbReference>
<keyword evidence="2" id="KW-0472">Membrane</keyword>
<evidence type="ECO:0000313" key="4">
    <source>
        <dbReference type="EMBL" id="SJZ97884.1"/>
    </source>
</evidence>
<evidence type="ECO:0000256" key="1">
    <source>
        <dbReference type="SAM" id="Coils"/>
    </source>
</evidence>
<keyword evidence="2" id="KW-1133">Transmembrane helix</keyword>
<dbReference type="PANTHER" id="PTHR40940">
    <property type="entry name" value="PROTEIN BATD-RELATED"/>
    <property type="match status" value="1"/>
</dbReference>
<gene>
    <name evidence="4" type="ORF">SAMN02745782_01963</name>
</gene>
<dbReference type="Proteomes" id="UP000190834">
    <property type="component" value="Unassembled WGS sequence"/>
</dbReference>
<organism evidence="4 5">
    <name type="scientific">Vibrio cincinnatiensis DSM 19608</name>
    <dbReference type="NCBI Taxonomy" id="1123491"/>
    <lineage>
        <taxon>Bacteria</taxon>
        <taxon>Pseudomonadati</taxon>
        <taxon>Pseudomonadota</taxon>
        <taxon>Gammaproteobacteria</taxon>
        <taxon>Vibrionales</taxon>
        <taxon>Vibrionaceae</taxon>
        <taxon>Vibrio</taxon>
    </lineage>
</organism>
<dbReference type="AlphaFoldDB" id="A0A1T4Q2J4"/>
<dbReference type="EMBL" id="FUXB01000009">
    <property type="protein sequence ID" value="SJZ97884.1"/>
    <property type="molecule type" value="Genomic_DNA"/>
</dbReference>
<proteinExistence type="predicted"/>
<protein>
    <submittedName>
        <fullName evidence="4">Oxygen tolerance</fullName>
    </submittedName>
</protein>
<dbReference type="GeneID" id="70581566"/>
<keyword evidence="1" id="KW-0175">Coiled coil</keyword>
<dbReference type="OrthoDB" id="5293418at2"/>
<feature type="chain" id="PRO_5013092044" evidence="3">
    <location>
        <begin position="27"/>
        <end position="547"/>
    </location>
</feature>
<evidence type="ECO:0000313" key="5">
    <source>
        <dbReference type="Proteomes" id="UP000190834"/>
    </source>
</evidence>
<name>A0A1T4Q2J4_VIBCI</name>
<feature type="coiled-coil region" evidence="1">
    <location>
        <begin position="488"/>
        <end position="515"/>
    </location>
</feature>
<keyword evidence="5" id="KW-1185">Reference proteome</keyword>
<dbReference type="RefSeq" id="WP_115173877.1">
    <property type="nucleotide sequence ID" value="NZ_FUXB01000009.1"/>
</dbReference>
<dbReference type="PANTHER" id="PTHR40940:SF1">
    <property type="entry name" value="PROTEIN BATD"/>
    <property type="match status" value="1"/>
</dbReference>
<evidence type="ECO:0000256" key="3">
    <source>
        <dbReference type="SAM" id="SignalP"/>
    </source>
</evidence>
<accession>A0A1T4Q2J4</accession>
<reference evidence="5" key="1">
    <citation type="submission" date="2017-02" db="EMBL/GenBank/DDBJ databases">
        <authorList>
            <person name="Varghese N."/>
            <person name="Submissions S."/>
        </authorList>
    </citation>
    <scope>NUCLEOTIDE SEQUENCE [LARGE SCALE GENOMIC DNA]</scope>
    <source>
        <strain evidence="5">DSM 19608</strain>
    </source>
</reference>